<dbReference type="Pfam" id="PF00535">
    <property type="entry name" value="Glycos_transf_2"/>
    <property type="match status" value="1"/>
</dbReference>
<dbReference type="Gene3D" id="3.90.550.10">
    <property type="entry name" value="Spore Coat Polysaccharide Biosynthesis Protein SpsA, Chain A"/>
    <property type="match status" value="1"/>
</dbReference>
<dbReference type="InterPro" id="IPR029044">
    <property type="entry name" value="Nucleotide-diphossugar_trans"/>
</dbReference>
<evidence type="ECO:0000256" key="1">
    <source>
        <dbReference type="ARBA" id="ARBA00038494"/>
    </source>
</evidence>
<sequence length="275" mass="30781">MPTLAVIIIARNEAARLPAALDSVAWADERIVVVDTTTTDTTAEVATAHGARVVWHPFTGYAAQRNFGDTLTTCDWIFCLDADERATPPLHKAIHTAMQTPSPCVAFTVRRRNRYLGQWVRYGGWYPDRQLRLYRRGAGRWRGEFIHESFEPMGPVGHLDADIEHEAITSLADHHAKMNRYTDLAARALLAAGQQCPFWKLLFWPPATFFKTYFLRLGCLDGFPGLCIAWFAAHYVFLKYAKARALAAAPPTPDNPALENPAQTPEDATHADLPH</sequence>
<dbReference type="InterPro" id="IPR001173">
    <property type="entry name" value="Glyco_trans_2-like"/>
</dbReference>
<comment type="similarity">
    <text evidence="1">Belongs to the glycosyltransferase 2 family. WaaE/KdtX subfamily.</text>
</comment>
<protein>
    <submittedName>
        <fullName evidence="4">Glycosyltransferase family 2 protein</fullName>
    </submittedName>
</protein>
<reference evidence="4 5" key="1">
    <citation type="submission" date="2021-03" db="EMBL/GenBank/DDBJ databases">
        <title>Genomic and phenotypic characterization of Chloracidobacterium isolates provides evidence for multiple species.</title>
        <authorList>
            <person name="Saini M.K."/>
            <person name="Costas A.M.G."/>
            <person name="Tank M."/>
            <person name="Bryant D.A."/>
        </authorList>
    </citation>
    <scope>NUCLEOTIDE SEQUENCE [LARGE SCALE GENOMIC DNA]</scope>
    <source>
        <strain evidence="4 5">N</strain>
    </source>
</reference>
<dbReference type="CDD" id="cd02511">
    <property type="entry name" value="Beta4Glucosyltransferase"/>
    <property type="match status" value="1"/>
</dbReference>
<name>A0ABX8AWR8_9BACT</name>
<proteinExistence type="inferred from homology"/>
<keyword evidence="5" id="KW-1185">Reference proteome</keyword>
<evidence type="ECO:0000313" key="5">
    <source>
        <dbReference type="Proteomes" id="UP000677668"/>
    </source>
</evidence>
<gene>
    <name evidence="4" type="ORF">J8C05_07100</name>
</gene>
<dbReference type="PANTHER" id="PTHR43630">
    <property type="entry name" value="POLY-BETA-1,6-N-ACETYL-D-GLUCOSAMINE SYNTHASE"/>
    <property type="match status" value="1"/>
</dbReference>
<evidence type="ECO:0000259" key="3">
    <source>
        <dbReference type="Pfam" id="PF00535"/>
    </source>
</evidence>
<dbReference type="EMBL" id="CP072642">
    <property type="protein sequence ID" value="QUV93147.1"/>
    <property type="molecule type" value="Genomic_DNA"/>
</dbReference>
<organism evidence="4 5">
    <name type="scientific">Chloracidobacterium sp. N</name>
    <dbReference type="NCBI Taxonomy" id="2821540"/>
    <lineage>
        <taxon>Bacteria</taxon>
        <taxon>Pseudomonadati</taxon>
        <taxon>Acidobacteriota</taxon>
        <taxon>Terriglobia</taxon>
        <taxon>Terriglobales</taxon>
        <taxon>Acidobacteriaceae</taxon>
        <taxon>Chloracidobacterium</taxon>
        <taxon>Chloracidobacterium aggregatum</taxon>
    </lineage>
</organism>
<dbReference type="PANTHER" id="PTHR43630:SF2">
    <property type="entry name" value="GLYCOSYLTRANSFERASE"/>
    <property type="match status" value="1"/>
</dbReference>
<dbReference type="SUPFAM" id="SSF53448">
    <property type="entry name" value="Nucleotide-diphospho-sugar transferases"/>
    <property type="match status" value="1"/>
</dbReference>
<accession>A0ABX8AWR8</accession>
<dbReference type="RefSeq" id="WP_211421557.1">
    <property type="nucleotide sequence ID" value="NZ_CP072642.1"/>
</dbReference>
<feature type="domain" description="Glycosyltransferase 2-like" evidence="3">
    <location>
        <begin position="6"/>
        <end position="132"/>
    </location>
</feature>
<dbReference type="Proteomes" id="UP000677668">
    <property type="component" value="Chromosome 1"/>
</dbReference>
<feature type="region of interest" description="Disordered" evidence="2">
    <location>
        <begin position="251"/>
        <end position="275"/>
    </location>
</feature>
<evidence type="ECO:0000313" key="4">
    <source>
        <dbReference type="EMBL" id="QUV93147.1"/>
    </source>
</evidence>
<evidence type="ECO:0000256" key="2">
    <source>
        <dbReference type="SAM" id="MobiDB-lite"/>
    </source>
</evidence>